<dbReference type="GO" id="GO:0009658">
    <property type="term" value="P:chloroplast organization"/>
    <property type="evidence" value="ECO:0007669"/>
    <property type="project" value="InterPro"/>
</dbReference>
<accession>A0A388JVH0</accession>
<dbReference type="GO" id="GO:0009537">
    <property type="term" value="C:proplastid"/>
    <property type="evidence" value="ECO:0007669"/>
    <property type="project" value="TreeGrafter"/>
</dbReference>
<evidence type="ECO:0000256" key="1">
    <source>
        <dbReference type="SAM" id="MobiDB-lite"/>
    </source>
</evidence>
<reference evidence="2 3" key="1">
    <citation type="journal article" date="2018" name="Cell">
        <title>The Chara Genome: Secondary Complexity and Implications for Plant Terrestrialization.</title>
        <authorList>
            <person name="Nishiyama T."/>
            <person name="Sakayama H."/>
            <person name="Vries J.D."/>
            <person name="Buschmann H."/>
            <person name="Saint-Marcoux D."/>
            <person name="Ullrich K.K."/>
            <person name="Haas F.B."/>
            <person name="Vanderstraeten L."/>
            <person name="Becker D."/>
            <person name="Lang D."/>
            <person name="Vosolsobe S."/>
            <person name="Rombauts S."/>
            <person name="Wilhelmsson P.K.I."/>
            <person name="Janitza P."/>
            <person name="Kern R."/>
            <person name="Heyl A."/>
            <person name="Rumpler F."/>
            <person name="Villalobos L.I.A.C."/>
            <person name="Clay J.M."/>
            <person name="Skokan R."/>
            <person name="Toyoda A."/>
            <person name="Suzuki Y."/>
            <person name="Kagoshima H."/>
            <person name="Schijlen E."/>
            <person name="Tajeshwar N."/>
            <person name="Catarino B."/>
            <person name="Hetherington A.J."/>
            <person name="Saltykova A."/>
            <person name="Bonnot C."/>
            <person name="Breuninger H."/>
            <person name="Symeonidi A."/>
            <person name="Radhakrishnan G.V."/>
            <person name="Van Nieuwerburgh F."/>
            <person name="Deforce D."/>
            <person name="Chang C."/>
            <person name="Karol K.G."/>
            <person name="Hedrich R."/>
            <person name="Ulvskov P."/>
            <person name="Glockner G."/>
            <person name="Delwiche C.F."/>
            <person name="Petrasek J."/>
            <person name="Van de Peer Y."/>
            <person name="Friml J."/>
            <person name="Beilby M."/>
            <person name="Dolan L."/>
            <person name="Kohara Y."/>
            <person name="Sugano S."/>
            <person name="Fujiyama A."/>
            <person name="Delaux P.-M."/>
            <person name="Quint M."/>
            <person name="TheiBen G."/>
            <person name="Hagemann M."/>
            <person name="Harholt J."/>
            <person name="Dunand C."/>
            <person name="Zachgo S."/>
            <person name="Langdale J."/>
            <person name="Maumus F."/>
            <person name="Straeten D.V.D."/>
            <person name="Gould S.B."/>
            <person name="Rensing S.A."/>
        </authorList>
    </citation>
    <scope>NUCLEOTIDE SEQUENCE [LARGE SCALE GENOMIC DNA]</scope>
    <source>
        <strain evidence="2 3">S276</strain>
    </source>
</reference>
<feature type="compositionally biased region" description="Acidic residues" evidence="1">
    <location>
        <begin position="160"/>
        <end position="171"/>
    </location>
</feature>
<dbReference type="GO" id="GO:0009513">
    <property type="term" value="C:etioplast"/>
    <property type="evidence" value="ECO:0007669"/>
    <property type="project" value="TreeGrafter"/>
</dbReference>
<feature type="region of interest" description="Disordered" evidence="1">
    <location>
        <begin position="146"/>
        <end position="177"/>
    </location>
</feature>
<dbReference type="Gramene" id="GBG61788">
    <property type="protein sequence ID" value="GBG61788"/>
    <property type="gene ID" value="CBR_g23747"/>
</dbReference>
<dbReference type="PANTHER" id="PTHR37219">
    <property type="entry name" value="PROTEIN PALE CRESS, CHLOROPLASTIC"/>
    <property type="match status" value="1"/>
</dbReference>
<protein>
    <submittedName>
        <fullName evidence="2">Uncharacterized protein</fullName>
    </submittedName>
</protein>
<proteinExistence type="predicted"/>
<comment type="caution">
    <text evidence="2">The sequence shown here is derived from an EMBL/GenBank/DDBJ whole genome shotgun (WGS) entry which is preliminary data.</text>
</comment>
<gene>
    <name evidence="2" type="ORF">CBR_g23747</name>
</gene>
<dbReference type="GO" id="GO:0009507">
    <property type="term" value="C:chloroplast"/>
    <property type="evidence" value="ECO:0007669"/>
    <property type="project" value="TreeGrafter"/>
</dbReference>
<name>A0A388JVH0_CHABU</name>
<dbReference type="GO" id="GO:0010239">
    <property type="term" value="P:chloroplast mRNA processing"/>
    <property type="evidence" value="ECO:0007669"/>
    <property type="project" value="InterPro"/>
</dbReference>
<sequence length="421" mass="47494">MAEVLRQGSVQFLEDLAVTARCADVSSKRAPTMAFGRARLDGNACSRRRRERRERCESSISGGKVCAARSSRVRSFQETMLLSAIAYGDRARRQGRGRDMAGDSGRAPSRAQLLLGLSLSRVHVAADDVVACRDRADQMVVTCQAEGNRRRMSAGSSLREEDDDEDDDGDGGGEYMGKMRVMGSDEEERHEEMEVYDGVGSTWGIKKMHDYEEDEDDTRTRKLREMSRTALKFPEEDVKKAKHLIANLIKSGDEIEENIVEAADNGLLNEIVLYVIKRRLELARLDSEMLSRMASPALQFLNELMHMKEGESHAQWQRDVKKRMQETFCPENLRGLMAMGITMSEDGRVEIPEDDNSILRFDFLQEIDNLLAETAGAVDPVALGELGMDGRSVAFRLQQEERLRIINQVKELRRLAIELKL</sequence>
<keyword evidence="3" id="KW-1185">Reference proteome</keyword>
<dbReference type="GO" id="GO:0009965">
    <property type="term" value="P:leaf morphogenesis"/>
    <property type="evidence" value="ECO:0007669"/>
    <property type="project" value="TreeGrafter"/>
</dbReference>
<evidence type="ECO:0000313" key="2">
    <source>
        <dbReference type="EMBL" id="GBG61788.1"/>
    </source>
</evidence>
<evidence type="ECO:0000313" key="3">
    <source>
        <dbReference type="Proteomes" id="UP000265515"/>
    </source>
</evidence>
<organism evidence="2 3">
    <name type="scientific">Chara braunii</name>
    <name type="common">Braun's stonewort</name>
    <dbReference type="NCBI Taxonomy" id="69332"/>
    <lineage>
        <taxon>Eukaryota</taxon>
        <taxon>Viridiplantae</taxon>
        <taxon>Streptophyta</taxon>
        <taxon>Charophyceae</taxon>
        <taxon>Charales</taxon>
        <taxon>Characeae</taxon>
        <taxon>Chara</taxon>
    </lineage>
</organism>
<dbReference type="Proteomes" id="UP000265515">
    <property type="component" value="Unassembled WGS sequence"/>
</dbReference>
<dbReference type="AlphaFoldDB" id="A0A388JVH0"/>
<dbReference type="GO" id="GO:0009509">
    <property type="term" value="C:chromoplast"/>
    <property type="evidence" value="ECO:0007669"/>
    <property type="project" value="TreeGrafter"/>
</dbReference>
<dbReference type="EMBL" id="BFEA01000023">
    <property type="protein sequence ID" value="GBG61788.1"/>
    <property type="molecule type" value="Genomic_DNA"/>
</dbReference>
<dbReference type="OrthoDB" id="1933879at2759"/>
<dbReference type="GO" id="GO:0009501">
    <property type="term" value="C:amyloplast"/>
    <property type="evidence" value="ECO:0007669"/>
    <property type="project" value="TreeGrafter"/>
</dbReference>
<dbReference type="STRING" id="69332.A0A388JVH0"/>
<dbReference type="InterPro" id="IPR034563">
    <property type="entry name" value="PALE_CRESS"/>
</dbReference>
<dbReference type="PANTHER" id="PTHR37219:SF1">
    <property type="entry name" value="PROTEIN PALE CRESS, CHLOROPLASTIC"/>
    <property type="match status" value="1"/>
</dbReference>
<dbReference type="GO" id="GO:0071482">
    <property type="term" value="P:cellular response to light stimulus"/>
    <property type="evidence" value="ECO:0007669"/>
    <property type="project" value="TreeGrafter"/>
</dbReference>